<dbReference type="GO" id="GO:0032541">
    <property type="term" value="C:cortical endoplasmic reticulum"/>
    <property type="evidence" value="ECO:0007669"/>
    <property type="project" value="TreeGrafter"/>
</dbReference>
<dbReference type="AlphaFoldDB" id="A0A8J2PXD0"/>
<keyword evidence="4" id="KW-0812">Transmembrane</keyword>
<dbReference type="GO" id="GO:0016125">
    <property type="term" value="P:sterol metabolic process"/>
    <property type="evidence" value="ECO:0007669"/>
    <property type="project" value="UniProtKB-UniRule"/>
</dbReference>
<dbReference type="GO" id="GO:0097036">
    <property type="term" value="P:regulation of plasma membrane sterol distribution"/>
    <property type="evidence" value="ECO:0007669"/>
    <property type="project" value="UniProtKB-UniRule"/>
</dbReference>
<keyword evidence="12" id="KW-1185">Reference proteome</keyword>
<keyword evidence="3 10" id="KW-0813">Transport</keyword>
<sequence length="136" mass="15990">MMAPLPYYCIYCGHEEPQVYKTYAEGNLVKLLQCSSCYNLVDPYCEYDTTLLSINVVLQNKKAYRHILLNTWFENFWKLAIVFLFCESYCSWCFQKGMESKANYADFYELETNFYRALLRTIVSTAAFDGLICCPF</sequence>
<evidence type="ECO:0000256" key="8">
    <source>
        <dbReference type="ARBA" id="ARBA00023098"/>
    </source>
</evidence>
<gene>
    <name evidence="11" type="ORF">AFUS01_LOCUS46100</name>
</gene>
<evidence type="ECO:0000256" key="7">
    <source>
        <dbReference type="ARBA" id="ARBA00023055"/>
    </source>
</evidence>
<name>A0A8J2PXD0_9HEXA</name>
<keyword evidence="5 10" id="KW-0256">Endoplasmic reticulum</keyword>
<keyword evidence="7 10" id="KW-0445">Lipid transport</keyword>
<evidence type="ECO:0000313" key="11">
    <source>
        <dbReference type="EMBL" id="CAG7836909.1"/>
    </source>
</evidence>
<evidence type="ECO:0000256" key="1">
    <source>
        <dbReference type="ARBA" id="ARBA00004477"/>
    </source>
</evidence>
<evidence type="ECO:0000256" key="9">
    <source>
        <dbReference type="ARBA" id="ARBA00023136"/>
    </source>
</evidence>
<dbReference type="OrthoDB" id="2192830at2759"/>
<comment type="subcellular location">
    <subcellularLocation>
        <location evidence="1 10">Endoplasmic reticulum membrane</location>
        <topology evidence="1 10">Multi-pass membrane protein</topology>
    </subcellularLocation>
</comment>
<comment type="caution">
    <text evidence="11">The sequence shown here is derived from an EMBL/GenBank/DDBJ whole genome shotgun (WGS) entry which is preliminary data.</text>
</comment>
<dbReference type="GO" id="GO:0006665">
    <property type="term" value="P:sphingolipid metabolic process"/>
    <property type="evidence" value="ECO:0007669"/>
    <property type="project" value="TreeGrafter"/>
</dbReference>
<evidence type="ECO:0000256" key="10">
    <source>
        <dbReference type="RuleBase" id="RU368065"/>
    </source>
</evidence>
<organism evidence="11 12">
    <name type="scientific">Allacma fusca</name>
    <dbReference type="NCBI Taxonomy" id="39272"/>
    <lineage>
        <taxon>Eukaryota</taxon>
        <taxon>Metazoa</taxon>
        <taxon>Ecdysozoa</taxon>
        <taxon>Arthropoda</taxon>
        <taxon>Hexapoda</taxon>
        <taxon>Collembola</taxon>
        <taxon>Symphypleona</taxon>
        <taxon>Sminthuridae</taxon>
        <taxon>Allacma</taxon>
    </lineage>
</organism>
<dbReference type="GO" id="GO:0005789">
    <property type="term" value="C:endoplasmic reticulum membrane"/>
    <property type="evidence" value="ECO:0007669"/>
    <property type="project" value="UniProtKB-SubCell"/>
</dbReference>
<dbReference type="GO" id="GO:0005794">
    <property type="term" value="C:Golgi apparatus"/>
    <property type="evidence" value="ECO:0007669"/>
    <property type="project" value="TreeGrafter"/>
</dbReference>
<dbReference type="GO" id="GO:0032366">
    <property type="term" value="P:intracellular sterol transport"/>
    <property type="evidence" value="ECO:0007669"/>
    <property type="project" value="UniProtKB-UniRule"/>
</dbReference>
<keyword evidence="8 10" id="KW-0443">Lipid metabolism</keyword>
<evidence type="ECO:0000256" key="5">
    <source>
        <dbReference type="ARBA" id="ARBA00022824"/>
    </source>
</evidence>
<reference evidence="11" key="1">
    <citation type="submission" date="2021-06" db="EMBL/GenBank/DDBJ databases">
        <authorList>
            <person name="Hodson N. C."/>
            <person name="Mongue J. A."/>
            <person name="Jaron S. K."/>
        </authorList>
    </citation>
    <scope>NUCLEOTIDE SEQUENCE</scope>
</reference>
<evidence type="ECO:0000256" key="2">
    <source>
        <dbReference type="ARBA" id="ARBA00009187"/>
    </source>
</evidence>
<comment type="similarity">
    <text evidence="2 10">Belongs to the ARV1 family.</text>
</comment>
<proteinExistence type="inferred from homology"/>
<dbReference type="Pfam" id="PF04161">
    <property type="entry name" value="Arv1"/>
    <property type="match status" value="1"/>
</dbReference>
<dbReference type="Proteomes" id="UP000708208">
    <property type="component" value="Unassembled WGS sequence"/>
</dbReference>
<dbReference type="PANTHER" id="PTHR14467:SF0">
    <property type="entry name" value="PROTEIN ARV1"/>
    <property type="match status" value="1"/>
</dbReference>
<evidence type="ECO:0000256" key="3">
    <source>
        <dbReference type="ARBA" id="ARBA00022448"/>
    </source>
</evidence>
<keyword evidence="6" id="KW-1133">Transmembrane helix</keyword>
<protein>
    <recommendedName>
        <fullName evidence="10">Protein ARV</fullName>
    </recommendedName>
</protein>
<evidence type="ECO:0000313" key="12">
    <source>
        <dbReference type="Proteomes" id="UP000708208"/>
    </source>
</evidence>
<dbReference type="InterPro" id="IPR007290">
    <property type="entry name" value="Arv1"/>
</dbReference>
<dbReference type="PANTHER" id="PTHR14467">
    <property type="entry name" value="ARV1"/>
    <property type="match status" value="1"/>
</dbReference>
<comment type="function">
    <text evidence="10">Mediator of sterol homeostasis involved in sterol uptake, trafficking and distribution into membranes.</text>
</comment>
<evidence type="ECO:0000256" key="4">
    <source>
        <dbReference type="ARBA" id="ARBA00022692"/>
    </source>
</evidence>
<evidence type="ECO:0000256" key="6">
    <source>
        <dbReference type="ARBA" id="ARBA00022989"/>
    </source>
</evidence>
<dbReference type="EMBL" id="CAJVCH010571202">
    <property type="protein sequence ID" value="CAG7836909.1"/>
    <property type="molecule type" value="Genomic_DNA"/>
</dbReference>
<keyword evidence="9" id="KW-0472">Membrane</keyword>
<accession>A0A8J2PXD0</accession>